<evidence type="ECO:0000313" key="2">
    <source>
        <dbReference type="EMBL" id="MBB4938393.1"/>
    </source>
</evidence>
<evidence type="ECO:0000313" key="3">
    <source>
        <dbReference type="Proteomes" id="UP000534286"/>
    </source>
</evidence>
<proteinExistence type="predicted"/>
<accession>A0A7W7RVM8</accession>
<comment type="caution">
    <text evidence="2">The sequence shown here is derived from an EMBL/GenBank/DDBJ whole genome shotgun (WGS) entry which is preliminary data.</text>
</comment>
<keyword evidence="1" id="KW-0472">Membrane</keyword>
<reference evidence="2 3" key="1">
    <citation type="submission" date="2020-08" db="EMBL/GenBank/DDBJ databases">
        <title>Sequencing the genomes of 1000 actinobacteria strains.</title>
        <authorList>
            <person name="Klenk H.-P."/>
        </authorList>
    </citation>
    <scope>NUCLEOTIDE SEQUENCE [LARGE SCALE GENOMIC DNA]</scope>
    <source>
        <strain evidence="2 3">DSM 43023</strain>
    </source>
</reference>
<dbReference type="RefSeq" id="WP_184756683.1">
    <property type="nucleotide sequence ID" value="NZ_BAABEK010000045.1"/>
</dbReference>
<keyword evidence="1" id="KW-0812">Transmembrane</keyword>
<dbReference type="AlphaFoldDB" id="A0A7W7RVM8"/>
<feature type="transmembrane region" description="Helical" evidence="1">
    <location>
        <begin position="21"/>
        <end position="40"/>
    </location>
</feature>
<keyword evidence="3" id="KW-1185">Reference proteome</keyword>
<sequence>MRSPVYGWIWRLLPGGVATRVFLAVVLAGLAAAVLWYLVFPWLEPRVPFDHALVG</sequence>
<dbReference type="EMBL" id="JACHJU010000001">
    <property type="protein sequence ID" value="MBB4938393.1"/>
    <property type="molecule type" value="Genomic_DNA"/>
</dbReference>
<name>A0A7W7RVM8_9ACTN</name>
<gene>
    <name evidence="2" type="ORF">FHR32_002698</name>
</gene>
<keyword evidence="1" id="KW-1133">Transmembrane helix</keyword>
<evidence type="ECO:0000256" key="1">
    <source>
        <dbReference type="SAM" id="Phobius"/>
    </source>
</evidence>
<organism evidence="2 3">
    <name type="scientific">Streptosporangium album</name>
    <dbReference type="NCBI Taxonomy" id="47479"/>
    <lineage>
        <taxon>Bacteria</taxon>
        <taxon>Bacillati</taxon>
        <taxon>Actinomycetota</taxon>
        <taxon>Actinomycetes</taxon>
        <taxon>Streptosporangiales</taxon>
        <taxon>Streptosporangiaceae</taxon>
        <taxon>Streptosporangium</taxon>
    </lineage>
</organism>
<dbReference type="Proteomes" id="UP000534286">
    <property type="component" value="Unassembled WGS sequence"/>
</dbReference>
<protein>
    <submittedName>
        <fullName evidence="2">Uncharacterized protein</fullName>
    </submittedName>
</protein>